<sequence>VNTRRHEDRIRSSGQPGIRSTIEMGGQDFHFSKGITGVDGMIHQTLVANGRLYAVTMDGEIHCLGTPTGTAKIHQPNPNRSPSVGKNVLVADILNATQFRQGYGLVLGMSEKWLGLVKNSSARLVGIGLPDTVNALRKKLNESGFTAEKVGLLTGNPIDLGLPRYFANLIVADVTSGITWTQESLTEVYVSLRPYGGSLCVPGPTPYRAAFRAAVKASKLLGARLSEGKGFTL</sequence>
<protein>
    <submittedName>
        <fullName evidence="1">Uncharacterized protein</fullName>
    </submittedName>
</protein>
<evidence type="ECO:0000313" key="1">
    <source>
        <dbReference type="EMBL" id="SVE49326.1"/>
    </source>
</evidence>
<feature type="non-terminal residue" evidence="1">
    <location>
        <position position="1"/>
    </location>
</feature>
<proteinExistence type="predicted"/>
<organism evidence="1">
    <name type="scientific">marine metagenome</name>
    <dbReference type="NCBI Taxonomy" id="408172"/>
    <lineage>
        <taxon>unclassified sequences</taxon>
        <taxon>metagenomes</taxon>
        <taxon>ecological metagenomes</taxon>
    </lineage>
</organism>
<accession>A0A383DXR6</accession>
<reference evidence="1" key="1">
    <citation type="submission" date="2018-05" db="EMBL/GenBank/DDBJ databases">
        <authorList>
            <person name="Lanie J.A."/>
            <person name="Ng W.-L."/>
            <person name="Kazmierczak K.M."/>
            <person name="Andrzejewski T.M."/>
            <person name="Davidsen T.M."/>
            <person name="Wayne K.J."/>
            <person name="Tettelin H."/>
            <person name="Glass J.I."/>
            <person name="Rusch D."/>
            <person name="Podicherti R."/>
            <person name="Tsui H.-C.T."/>
            <person name="Winkler M.E."/>
        </authorList>
    </citation>
    <scope>NUCLEOTIDE SEQUENCE</scope>
</reference>
<gene>
    <name evidence="1" type="ORF">METZ01_LOCUS502180</name>
</gene>
<dbReference type="EMBL" id="UINC01221126">
    <property type="protein sequence ID" value="SVE49326.1"/>
    <property type="molecule type" value="Genomic_DNA"/>
</dbReference>
<feature type="non-terminal residue" evidence="1">
    <location>
        <position position="233"/>
    </location>
</feature>
<name>A0A383DXR6_9ZZZZ</name>
<dbReference type="AlphaFoldDB" id="A0A383DXR6"/>